<comment type="similarity">
    <text evidence="1">Belongs to the bacterial ribosomal protein bL19 family.</text>
</comment>
<dbReference type="InParanoid" id="A0A6J0TXS5"/>
<dbReference type="InterPro" id="IPR008991">
    <property type="entry name" value="Translation_prot_SH3-like_sf"/>
</dbReference>
<dbReference type="InterPro" id="IPR001857">
    <property type="entry name" value="Ribosomal_bL19"/>
</dbReference>
<keyword evidence="2" id="KW-0689">Ribosomal protein</keyword>
<name>A0A6J0TXS5_9SAUR</name>
<evidence type="ECO:0000256" key="6">
    <source>
        <dbReference type="SAM" id="MobiDB-lite"/>
    </source>
</evidence>
<organism evidence="7 8">
    <name type="scientific">Pogona vitticeps</name>
    <name type="common">central bearded dragon</name>
    <dbReference type="NCBI Taxonomy" id="103695"/>
    <lineage>
        <taxon>Eukaryota</taxon>
        <taxon>Metazoa</taxon>
        <taxon>Chordata</taxon>
        <taxon>Craniata</taxon>
        <taxon>Vertebrata</taxon>
        <taxon>Euteleostomi</taxon>
        <taxon>Lepidosauria</taxon>
        <taxon>Squamata</taxon>
        <taxon>Bifurcata</taxon>
        <taxon>Unidentata</taxon>
        <taxon>Episquamata</taxon>
        <taxon>Toxicofera</taxon>
        <taxon>Iguania</taxon>
        <taxon>Acrodonta</taxon>
        <taxon>Agamidae</taxon>
        <taxon>Amphibolurinae</taxon>
        <taxon>Pogona</taxon>
    </lineage>
</organism>
<accession>A0A6J0TXS5</accession>
<evidence type="ECO:0000313" key="7">
    <source>
        <dbReference type="Proteomes" id="UP001652642"/>
    </source>
</evidence>
<dbReference type="Gene3D" id="2.30.30.790">
    <property type="match status" value="1"/>
</dbReference>
<protein>
    <recommendedName>
        <fullName evidence="4">Large ribosomal subunit protein bL19m</fullName>
    </recommendedName>
    <alternativeName>
        <fullName evidence="5">39S ribosomal protein L19, mitochondrial</fullName>
    </alternativeName>
</protein>
<dbReference type="CTD" id="9801"/>
<dbReference type="GO" id="GO:0003735">
    <property type="term" value="F:structural constituent of ribosome"/>
    <property type="evidence" value="ECO:0007669"/>
    <property type="project" value="InterPro"/>
</dbReference>
<dbReference type="GeneID" id="110080668"/>
<feature type="region of interest" description="Disordered" evidence="6">
    <location>
        <begin position="30"/>
        <end position="49"/>
    </location>
</feature>
<reference evidence="8" key="2">
    <citation type="submission" date="2025-08" db="UniProtKB">
        <authorList>
            <consortium name="RefSeq"/>
        </authorList>
    </citation>
    <scope>IDENTIFICATION</scope>
</reference>
<proteinExistence type="inferred from homology"/>
<dbReference type="PRINTS" id="PR00061">
    <property type="entry name" value="RIBOSOMALL19"/>
</dbReference>
<sequence length="274" mass="32138">MAAVWSRGRLFRGVSGRYFSLSVGHFTSQDGEAAQFKPPPKPVIMDESKPETEQRKFLSPEFIPPRGRTNPFKYYLERRDMVKRRKSINIPEFYAGSILSVTAADLYANGKNNTFVGICIQRRGSGLGATFRLRNVIEGQGVEICYELYNPIIQEIKVLKLEKRLDDDLMYLRDALPEYSTVDVNMEPVNLGTEEVYVNKMQVKMKPKPWSKRWEHPKFNIKGINFDVYLTEKNKEKIKQWSMPWREFDMMKEYDTTEIEKKIWEEVNAELKKK</sequence>
<dbReference type="AlphaFoldDB" id="A0A6J0TXS5"/>
<keyword evidence="3" id="KW-0687">Ribonucleoprotein</keyword>
<evidence type="ECO:0000256" key="2">
    <source>
        <dbReference type="ARBA" id="ARBA00022980"/>
    </source>
</evidence>
<dbReference type="InterPro" id="IPR038657">
    <property type="entry name" value="Ribosomal_bL19_sf"/>
</dbReference>
<keyword evidence="7" id="KW-1185">Reference proteome</keyword>
<gene>
    <name evidence="8" type="primary">MRPL19</name>
</gene>
<evidence type="ECO:0000256" key="4">
    <source>
        <dbReference type="ARBA" id="ARBA00035288"/>
    </source>
</evidence>
<dbReference type="PANTHER" id="PTHR15680">
    <property type="entry name" value="RIBOSOMAL PROTEIN L19"/>
    <property type="match status" value="1"/>
</dbReference>
<dbReference type="Pfam" id="PF01245">
    <property type="entry name" value="Ribosomal_L19"/>
    <property type="match status" value="1"/>
</dbReference>
<evidence type="ECO:0000256" key="5">
    <source>
        <dbReference type="ARBA" id="ARBA00035359"/>
    </source>
</evidence>
<evidence type="ECO:0000313" key="8">
    <source>
        <dbReference type="RefSeq" id="XP_020652418.2"/>
    </source>
</evidence>
<dbReference type="KEGG" id="pvt:110080668"/>
<dbReference type="GO" id="GO:0005762">
    <property type="term" value="C:mitochondrial large ribosomal subunit"/>
    <property type="evidence" value="ECO:0007669"/>
    <property type="project" value="TreeGrafter"/>
</dbReference>
<dbReference type="Proteomes" id="UP001652642">
    <property type="component" value="Chromosome 1"/>
</dbReference>
<dbReference type="GO" id="GO:0006412">
    <property type="term" value="P:translation"/>
    <property type="evidence" value="ECO:0007669"/>
    <property type="project" value="InterPro"/>
</dbReference>
<evidence type="ECO:0000256" key="1">
    <source>
        <dbReference type="ARBA" id="ARBA00005781"/>
    </source>
</evidence>
<dbReference type="SUPFAM" id="SSF50104">
    <property type="entry name" value="Translation proteins SH3-like domain"/>
    <property type="match status" value="1"/>
</dbReference>
<dbReference type="PANTHER" id="PTHR15680:SF9">
    <property type="entry name" value="LARGE RIBOSOMAL SUBUNIT PROTEIN BL19M"/>
    <property type="match status" value="1"/>
</dbReference>
<evidence type="ECO:0000256" key="3">
    <source>
        <dbReference type="ARBA" id="ARBA00023274"/>
    </source>
</evidence>
<dbReference type="RefSeq" id="XP_020652418.2">
    <property type="nucleotide sequence ID" value="XM_020796759.2"/>
</dbReference>
<reference evidence="7" key="1">
    <citation type="submission" date="2025-05" db="UniProtKB">
        <authorList>
            <consortium name="RefSeq"/>
        </authorList>
    </citation>
    <scope>NUCLEOTIDE SEQUENCE [LARGE SCALE GENOMIC DNA]</scope>
</reference>
<dbReference type="OrthoDB" id="432645at2759"/>